<dbReference type="InterPro" id="IPR057756">
    <property type="entry name" value="PI3-kinase_type3/VPS34_cat"/>
</dbReference>
<gene>
    <name evidence="15" type="ORF">BOX15_Mlig015020g2</name>
</gene>
<organism evidence="15 16">
    <name type="scientific">Macrostomum lignano</name>
    <dbReference type="NCBI Taxonomy" id="282301"/>
    <lineage>
        <taxon>Eukaryota</taxon>
        <taxon>Metazoa</taxon>
        <taxon>Spiralia</taxon>
        <taxon>Lophotrochozoa</taxon>
        <taxon>Platyhelminthes</taxon>
        <taxon>Rhabditophora</taxon>
        <taxon>Macrostomorpha</taxon>
        <taxon>Macrostomida</taxon>
        <taxon>Macrostomidae</taxon>
        <taxon>Macrostomum</taxon>
    </lineage>
</organism>
<evidence type="ECO:0000256" key="6">
    <source>
        <dbReference type="ARBA" id="ARBA00022777"/>
    </source>
</evidence>
<dbReference type="Pfam" id="PF00454">
    <property type="entry name" value="PI3_PI4_kinase"/>
    <property type="match status" value="2"/>
</dbReference>
<name>A0A267H5K8_9PLAT</name>
<keyword evidence="16" id="KW-1185">Reference proteome</keyword>
<comment type="caution">
    <text evidence="15">The sequence shown here is derived from an EMBL/GenBank/DDBJ whole genome shotgun (WGS) entry which is preliminary data.</text>
</comment>
<protein>
    <recommendedName>
        <fullName evidence="3">Phosphatidylinositol 3-kinase catalytic subunit type 3</fullName>
        <ecNumber evidence="2">2.7.1.137</ecNumber>
    </recommendedName>
    <alternativeName>
        <fullName evidence="9">Phosphoinositide-3-kinase class 3</fullName>
    </alternativeName>
</protein>
<dbReference type="GO" id="GO:0005777">
    <property type="term" value="C:peroxisome"/>
    <property type="evidence" value="ECO:0007669"/>
    <property type="project" value="TreeGrafter"/>
</dbReference>
<evidence type="ECO:0000256" key="2">
    <source>
        <dbReference type="ARBA" id="ARBA00012073"/>
    </source>
</evidence>
<dbReference type="SMART" id="SM00142">
    <property type="entry name" value="PI3K_C2"/>
    <property type="match status" value="1"/>
</dbReference>
<evidence type="ECO:0000259" key="14">
    <source>
        <dbReference type="PROSITE" id="PS51547"/>
    </source>
</evidence>
<dbReference type="InterPro" id="IPR016024">
    <property type="entry name" value="ARM-type_fold"/>
</dbReference>
<dbReference type="SMART" id="SM00146">
    <property type="entry name" value="PI3Kc"/>
    <property type="match status" value="1"/>
</dbReference>
<dbReference type="SUPFAM" id="SSF48371">
    <property type="entry name" value="ARM repeat"/>
    <property type="match status" value="1"/>
</dbReference>
<evidence type="ECO:0000259" key="13">
    <source>
        <dbReference type="PROSITE" id="PS51545"/>
    </source>
</evidence>
<dbReference type="PANTHER" id="PTHR10048:SF7">
    <property type="entry name" value="PHOSPHATIDYLINOSITOL 3-KINASE CATALYTIC SUBUNIT TYPE 3"/>
    <property type="match status" value="1"/>
</dbReference>
<feature type="compositionally biased region" description="Low complexity" evidence="11">
    <location>
        <begin position="440"/>
        <end position="486"/>
    </location>
</feature>
<evidence type="ECO:0000256" key="7">
    <source>
        <dbReference type="ARBA" id="ARBA00022840"/>
    </source>
</evidence>
<dbReference type="InterPro" id="IPR000403">
    <property type="entry name" value="PI3/4_kinase_cat_dom"/>
</dbReference>
<dbReference type="SMART" id="SM00145">
    <property type="entry name" value="PI3Ka"/>
    <property type="match status" value="1"/>
</dbReference>
<dbReference type="GO" id="GO:0000407">
    <property type="term" value="C:phagophore assembly site"/>
    <property type="evidence" value="ECO:0007669"/>
    <property type="project" value="TreeGrafter"/>
</dbReference>
<feature type="domain" description="PI3K/PI4K catalytic" evidence="12">
    <location>
        <begin position="680"/>
        <end position="957"/>
    </location>
</feature>
<dbReference type="GO" id="GO:0005524">
    <property type="term" value="F:ATP binding"/>
    <property type="evidence" value="ECO:0007669"/>
    <property type="project" value="UniProtKB-KW"/>
</dbReference>
<comment type="similarity">
    <text evidence="10">Belongs to the PI3/PI4-kinase family.</text>
</comment>
<feature type="region of interest" description="Disordered" evidence="11">
    <location>
        <begin position="429"/>
        <end position="488"/>
    </location>
</feature>
<dbReference type="GO" id="GO:0000045">
    <property type="term" value="P:autophagosome assembly"/>
    <property type="evidence" value="ECO:0007669"/>
    <property type="project" value="TreeGrafter"/>
</dbReference>
<reference evidence="15 16" key="1">
    <citation type="submission" date="2017-06" db="EMBL/GenBank/DDBJ databases">
        <title>A platform for efficient transgenesis in Macrostomum lignano, a flatworm model organism for stem cell research.</title>
        <authorList>
            <person name="Berezikov E."/>
        </authorList>
    </citation>
    <scope>NUCLEOTIDE SEQUENCE [LARGE SCALE GENOMIC DNA]</scope>
    <source>
        <strain evidence="15">DV1</strain>
        <tissue evidence="15">Whole organism</tissue>
    </source>
</reference>
<dbReference type="CDD" id="cd00896">
    <property type="entry name" value="PI3Kc_III"/>
    <property type="match status" value="1"/>
</dbReference>
<keyword evidence="5" id="KW-0547">Nucleotide-binding</keyword>
<dbReference type="Gene3D" id="1.10.1070.11">
    <property type="entry name" value="Phosphatidylinositol 3-/4-kinase, catalytic domain"/>
    <property type="match status" value="1"/>
</dbReference>
<dbReference type="Pfam" id="PF00792">
    <property type="entry name" value="PI3K_C2"/>
    <property type="match status" value="1"/>
</dbReference>
<evidence type="ECO:0000256" key="11">
    <source>
        <dbReference type="SAM" id="MobiDB-lite"/>
    </source>
</evidence>
<keyword evidence="7" id="KW-0067">ATP-binding</keyword>
<evidence type="ECO:0000256" key="3">
    <source>
        <dbReference type="ARBA" id="ARBA00019787"/>
    </source>
</evidence>
<dbReference type="AlphaFoldDB" id="A0A267H5K8"/>
<dbReference type="Gene3D" id="3.30.1010.10">
    <property type="entry name" value="Phosphatidylinositol 3-kinase Catalytic Subunit, Chain A, domain 4"/>
    <property type="match status" value="1"/>
</dbReference>
<dbReference type="Gene3D" id="1.25.40.70">
    <property type="entry name" value="Phosphatidylinositol 3-kinase, accessory domain (PIK)"/>
    <property type="match status" value="1"/>
</dbReference>
<dbReference type="PROSITE" id="PS51545">
    <property type="entry name" value="PIK_HELICAL"/>
    <property type="match status" value="1"/>
</dbReference>
<evidence type="ECO:0000256" key="1">
    <source>
        <dbReference type="ARBA" id="ARBA00004184"/>
    </source>
</evidence>
<sequence>AWMDLEYYYQYQQQQQQQHQDTVLHVLYSHELDKCNLKLKIGCLEGCQPNGLAATPESALEDALLNFHGDSPYVTLELHSEGRRLTLPRQTQRAVVGKLAGDRRGPYSWNEWLAVPAAIASLPRDACLCLTIWDVYGTCRRRPIGGSCVSVFSKRGQMRRGMYELVVWPGQVAEPGVTPGKVGKTSYPELSRLLKVRKRYSEGSINKIDWQDQLALKDLEVRIVAEKRRRGGLMFLNVTFQKFLLDSLEHSVVYFERDAHRLLPQTGPADLVVCPDPDINAANLSEEKHHAIERGVSRGAFDRERKPNAVERDCLHAIMAYPPHREISMEERDLVWKYRYYLSRYKRALGKFLRCIDFTRPAEVQQALGLIRHWQALDSAEALELLSPDFPHPAVRHYAVSRLAKSPMDELLLYLPQLVQALRYEYQQPASQPPIGGPASSRKQQQQQQQEQSSSADSSSISSQQQQTFDATTSQKSATSNSSSSAVEHLLTEALAEDEGPISYRRHAGAASDEPLTNFLIDHCCKRQGGRLAQLFYWYLTVEAEDAGEGEKFFGQVRNRLLQRLKNGNLDQRSLALDLKRQDRFVARLATILTAVNSERGDRLKKEELLRVRLDEEFPSAAAHARRDSASASPTSAVANASGGKTVAEQQQQHQAKLAKQTFFPFQFMLDPSYRAVGLDSRSAGLFKSSRMPARIKFLLEPAPQQQQQQKSPPRSAKAYTTIFKYGDDLRQDQLVMQMIELMDRLLRQENVDLRLTPYRVLATGREQGFVQCIDSVPLSSVQTSVLNYLRQCGSSPASPYGVKSEVLENYVRSCAGYCIVTYLLGVGDRHLDNLMLTRDGRLFHIDFGFILGRDPKVMPPPMKLTDGMVAAMGGQDSQEFIAFLKHCDTAYKSLRRHASVIVNLFSLMLDSSVPEIAMEPDKTLKKLTDRFCLHLTDEEATQHIVKVIQDSLSAFMPQLIDTLHDWTQAMKR</sequence>
<feature type="domain" description="C2 PI3K-type" evidence="14">
    <location>
        <begin position="33"/>
        <end position="220"/>
    </location>
</feature>
<evidence type="ECO:0000256" key="9">
    <source>
        <dbReference type="ARBA" id="ARBA00029930"/>
    </source>
</evidence>
<dbReference type="GO" id="GO:0048015">
    <property type="term" value="P:phosphatidylinositol-mediated signaling"/>
    <property type="evidence" value="ECO:0007669"/>
    <property type="project" value="TreeGrafter"/>
</dbReference>
<dbReference type="InterPro" id="IPR011009">
    <property type="entry name" value="Kinase-like_dom_sf"/>
</dbReference>
<feature type="region of interest" description="Disordered" evidence="11">
    <location>
        <begin position="623"/>
        <end position="646"/>
    </location>
</feature>
<dbReference type="EMBL" id="NIVC01000024">
    <property type="protein sequence ID" value="PAA93580.1"/>
    <property type="molecule type" value="Genomic_DNA"/>
</dbReference>
<dbReference type="InterPro" id="IPR015433">
    <property type="entry name" value="PI3/4_kinase"/>
</dbReference>
<dbReference type="SUPFAM" id="SSF56112">
    <property type="entry name" value="Protein kinase-like (PK-like)"/>
    <property type="match status" value="1"/>
</dbReference>
<accession>A0A267H5K8</accession>
<dbReference type="GO" id="GO:0034271">
    <property type="term" value="C:phosphatidylinositol 3-kinase complex, class III, type I"/>
    <property type="evidence" value="ECO:0007669"/>
    <property type="project" value="TreeGrafter"/>
</dbReference>
<dbReference type="SUPFAM" id="SSF49562">
    <property type="entry name" value="C2 domain (Calcium/lipid-binding domain, CaLB)"/>
    <property type="match status" value="1"/>
</dbReference>
<dbReference type="GO" id="GO:0006897">
    <property type="term" value="P:endocytosis"/>
    <property type="evidence" value="ECO:0007669"/>
    <property type="project" value="TreeGrafter"/>
</dbReference>
<dbReference type="PROSITE" id="PS51547">
    <property type="entry name" value="C2_PI3K"/>
    <property type="match status" value="1"/>
</dbReference>
<dbReference type="PIRSF" id="PIRSF000587">
    <property type="entry name" value="PI3K_Vps34"/>
    <property type="match status" value="1"/>
</dbReference>
<dbReference type="GO" id="GO:0016303">
    <property type="term" value="F:1-phosphatidylinositol-3-kinase activity"/>
    <property type="evidence" value="ECO:0007669"/>
    <property type="project" value="UniProtKB-EC"/>
</dbReference>
<dbReference type="Gene3D" id="2.60.40.150">
    <property type="entry name" value="C2 domain"/>
    <property type="match status" value="1"/>
</dbReference>
<dbReference type="Proteomes" id="UP000215902">
    <property type="component" value="Unassembled WGS sequence"/>
</dbReference>
<dbReference type="PROSITE" id="PS00915">
    <property type="entry name" value="PI3_4_KINASE_1"/>
    <property type="match status" value="1"/>
</dbReference>
<dbReference type="STRING" id="282301.A0A267H5K8"/>
<dbReference type="InterPro" id="IPR018936">
    <property type="entry name" value="PI3/4_kinase_CS"/>
</dbReference>
<evidence type="ECO:0000313" key="16">
    <source>
        <dbReference type="Proteomes" id="UP000215902"/>
    </source>
</evidence>
<evidence type="ECO:0000259" key="12">
    <source>
        <dbReference type="PROSITE" id="PS50290"/>
    </source>
</evidence>
<dbReference type="OrthoDB" id="67688at2759"/>
<dbReference type="InterPro" id="IPR002420">
    <property type="entry name" value="PI3K-type_C2_dom"/>
</dbReference>
<evidence type="ECO:0000256" key="5">
    <source>
        <dbReference type="ARBA" id="ARBA00022741"/>
    </source>
</evidence>
<evidence type="ECO:0000313" key="15">
    <source>
        <dbReference type="EMBL" id="PAA93580.1"/>
    </source>
</evidence>
<dbReference type="InterPro" id="IPR035892">
    <property type="entry name" value="C2_domain_sf"/>
</dbReference>
<dbReference type="InterPro" id="IPR036940">
    <property type="entry name" value="PI3/4_kinase_cat_sf"/>
</dbReference>
<dbReference type="Pfam" id="PF00613">
    <property type="entry name" value="PI3Ka"/>
    <property type="match status" value="1"/>
</dbReference>
<dbReference type="PROSITE" id="PS00916">
    <property type="entry name" value="PI3_4_KINASE_2"/>
    <property type="match status" value="1"/>
</dbReference>
<dbReference type="CDD" id="cd08397">
    <property type="entry name" value="C2_PI3K_class_III"/>
    <property type="match status" value="1"/>
</dbReference>
<dbReference type="InterPro" id="IPR001263">
    <property type="entry name" value="PI3K_accessory_dom"/>
</dbReference>
<dbReference type="EC" id="2.7.1.137" evidence="2"/>
<keyword evidence="6" id="KW-0418">Kinase</keyword>
<dbReference type="InterPro" id="IPR042236">
    <property type="entry name" value="PI3K_accessory_sf"/>
</dbReference>
<keyword evidence="4" id="KW-0808">Transferase</keyword>
<evidence type="ECO:0000256" key="10">
    <source>
        <dbReference type="PROSITE-ProRule" id="PRU00880"/>
    </source>
</evidence>
<evidence type="ECO:0000256" key="4">
    <source>
        <dbReference type="ARBA" id="ARBA00022679"/>
    </source>
</evidence>
<feature type="domain" description="PIK helical" evidence="13">
    <location>
        <begin position="302"/>
        <end position="564"/>
    </location>
</feature>
<keyword evidence="8" id="KW-0472">Membrane</keyword>
<dbReference type="PROSITE" id="PS50290">
    <property type="entry name" value="PI3_4_KINASE_3"/>
    <property type="match status" value="1"/>
</dbReference>
<evidence type="ECO:0000256" key="8">
    <source>
        <dbReference type="ARBA" id="ARBA00023136"/>
    </source>
</evidence>
<comment type="subcellular location">
    <subcellularLocation>
        <location evidence="1">Endomembrane system</location>
        <topology evidence="1">Peripheral membrane protein</topology>
    </subcellularLocation>
</comment>
<dbReference type="FunFam" id="3.30.1010.10:FF:000016">
    <property type="entry name" value="Phosphatidylinositol 3-kinase catalytic subunit type 3"/>
    <property type="match status" value="1"/>
</dbReference>
<dbReference type="InterPro" id="IPR008290">
    <property type="entry name" value="PI3K_Vps34"/>
</dbReference>
<proteinExistence type="inferred from homology"/>
<dbReference type="PANTHER" id="PTHR10048">
    <property type="entry name" value="PHOSPHATIDYLINOSITOL KINASE"/>
    <property type="match status" value="1"/>
</dbReference>
<dbReference type="GO" id="GO:0005768">
    <property type="term" value="C:endosome"/>
    <property type="evidence" value="ECO:0007669"/>
    <property type="project" value="TreeGrafter"/>
</dbReference>
<feature type="non-terminal residue" evidence="15">
    <location>
        <position position="1"/>
    </location>
</feature>
<dbReference type="GO" id="GO:0034272">
    <property type="term" value="C:phosphatidylinositol 3-kinase complex, class III, type II"/>
    <property type="evidence" value="ECO:0007669"/>
    <property type="project" value="TreeGrafter"/>
</dbReference>
<dbReference type="FunFam" id="1.10.1070.11:FF:000002">
    <property type="entry name" value="Phosphatidylinositol 3-kinase catalytic subunit type 3"/>
    <property type="match status" value="1"/>
</dbReference>